<evidence type="ECO:0000256" key="1">
    <source>
        <dbReference type="SAM" id="MobiDB-lite"/>
    </source>
</evidence>
<organism evidence="2">
    <name type="scientific">Sesamum angustifolium</name>
    <dbReference type="NCBI Taxonomy" id="2727405"/>
    <lineage>
        <taxon>Eukaryota</taxon>
        <taxon>Viridiplantae</taxon>
        <taxon>Streptophyta</taxon>
        <taxon>Embryophyta</taxon>
        <taxon>Tracheophyta</taxon>
        <taxon>Spermatophyta</taxon>
        <taxon>Magnoliopsida</taxon>
        <taxon>eudicotyledons</taxon>
        <taxon>Gunneridae</taxon>
        <taxon>Pentapetalae</taxon>
        <taxon>asterids</taxon>
        <taxon>lamiids</taxon>
        <taxon>Lamiales</taxon>
        <taxon>Pedaliaceae</taxon>
        <taxon>Sesamum</taxon>
    </lineage>
</organism>
<reference evidence="2" key="2">
    <citation type="journal article" date="2024" name="Plant">
        <title>Genomic evolution and insights into agronomic trait innovations of Sesamum species.</title>
        <authorList>
            <person name="Miao H."/>
            <person name="Wang L."/>
            <person name="Qu L."/>
            <person name="Liu H."/>
            <person name="Sun Y."/>
            <person name="Le M."/>
            <person name="Wang Q."/>
            <person name="Wei S."/>
            <person name="Zheng Y."/>
            <person name="Lin W."/>
            <person name="Duan Y."/>
            <person name="Cao H."/>
            <person name="Xiong S."/>
            <person name="Wang X."/>
            <person name="Wei L."/>
            <person name="Li C."/>
            <person name="Ma Q."/>
            <person name="Ju M."/>
            <person name="Zhao R."/>
            <person name="Li G."/>
            <person name="Mu C."/>
            <person name="Tian Q."/>
            <person name="Mei H."/>
            <person name="Zhang T."/>
            <person name="Gao T."/>
            <person name="Zhang H."/>
        </authorList>
    </citation>
    <scope>NUCLEOTIDE SEQUENCE</scope>
    <source>
        <strain evidence="2">G01</strain>
    </source>
</reference>
<feature type="compositionally biased region" description="Basic and acidic residues" evidence="1">
    <location>
        <begin position="14"/>
        <end position="30"/>
    </location>
</feature>
<reference evidence="2" key="1">
    <citation type="submission" date="2020-06" db="EMBL/GenBank/DDBJ databases">
        <authorList>
            <person name="Li T."/>
            <person name="Hu X."/>
            <person name="Zhang T."/>
            <person name="Song X."/>
            <person name="Zhang H."/>
            <person name="Dai N."/>
            <person name="Sheng W."/>
            <person name="Hou X."/>
            <person name="Wei L."/>
        </authorList>
    </citation>
    <scope>NUCLEOTIDE SEQUENCE</scope>
    <source>
        <strain evidence="2">G01</strain>
        <tissue evidence="2">Leaf</tissue>
    </source>
</reference>
<name>A0AAW2PU33_9LAMI</name>
<dbReference type="GO" id="GO:0030246">
    <property type="term" value="F:carbohydrate binding"/>
    <property type="evidence" value="ECO:0007669"/>
    <property type="project" value="InterPro"/>
</dbReference>
<comment type="caution">
    <text evidence="2">The sequence shown here is derived from an EMBL/GenBank/DDBJ whole genome shotgun (WGS) entry which is preliminary data.</text>
</comment>
<dbReference type="GO" id="GO:0003824">
    <property type="term" value="F:catalytic activity"/>
    <property type="evidence" value="ECO:0007669"/>
    <property type="project" value="InterPro"/>
</dbReference>
<feature type="non-terminal residue" evidence="2">
    <location>
        <position position="1"/>
    </location>
</feature>
<feature type="compositionally biased region" description="Polar residues" evidence="1">
    <location>
        <begin position="1"/>
        <end position="13"/>
    </location>
</feature>
<sequence length="63" mass="7125">IKTLKETSLSANQDKSEMTRKAWKVDKGETNSEPAPIRGRPVDFSSLIVELGPMEIRTFIITY</sequence>
<dbReference type="Gene3D" id="2.60.40.1360">
    <property type="match status" value="1"/>
</dbReference>
<dbReference type="SUPFAM" id="SSF74650">
    <property type="entry name" value="Galactose mutarotase-like"/>
    <property type="match status" value="1"/>
</dbReference>
<dbReference type="InterPro" id="IPR011013">
    <property type="entry name" value="Gal_mutarotase_sf_dom"/>
</dbReference>
<dbReference type="GO" id="GO:0005975">
    <property type="term" value="P:carbohydrate metabolic process"/>
    <property type="evidence" value="ECO:0007669"/>
    <property type="project" value="InterPro"/>
</dbReference>
<evidence type="ECO:0000313" key="2">
    <source>
        <dbReference type="EMBL" id="KAL0358629.1"/>
    </source>
</evidence>
<proteinExistence type="predicted"/>
<protein>
    <submittedName>
        <fullName evidence="2">Alpha-mannosidase</fullName>
    </submittedName>
</protein>
<dbReference type="EMBL" id="JACGWK010000004">
    <property type="protein sequence ID" value="KAL0358629.1"/>
    <property type="molecule type" value="Genomic_DNA"/>
</dbReference>
<accession>A0AAW2PU33</accession>
<feature type="region of interest" description="Disordered" evidence="1">
    <location>
        <begin position="1"/>
        <end position="38"/>
    </location>
</feature>
<dbReference type="AlphaFoldDB" id="A0AAW2PU33"/>
<gene>
    <name evidence="2" type="ORF">Sangu_0712300</name>
</gene>